<evidence type="ECO:0000313" key="3">
    <source>
        <dbReference type="Proteomes" id="UP000318093"/>
    </source>
</evidence>
<dbReference type="InterPro" id="IPR029149">
    <property type="entry name" value="Creatin/AminoP/Spt16_N"/>
</dbReference>
<accession>A0A537JJB6</accession>
<keyword evidence="2" id="KW-0031">Aminopeptidase</keyword>
<dbReference type="Pfam" id="PF01321">
    <property type="entry name" value="Creatinase_N"/>
    <property type="match status" value="1"/>
</dbReference>
<feature type="domain" description="Creatinase N-terminal" evidence="1">
    <location>
        <begin position="6"/>
        <end position="67"/>
    </location>
</feature>
<protein>
    <submittedName>
        <fullName evidence="2">Aminopeptidase P family protein</fullName>
    </submittedName>
</protein>
<keyword evidence="2" id="KW-0645">Protease</keyword>
<gene>
    <name evidence="2" type="ORF">E6H03_03280</name>
</gene>
<sequence>MDYAVRQQAARRLMGDQHIDLLAVAPSDDLRYLVGYVPHPDERPCYLLLDSGGAAFVVPSLNATEAAPHVTL</sequence>
<reference evidence="2 3" key="1">
    <citation type="journal article" date="2019" name="Nat. Microbiol.">
        <title>Mediterranean grassland soil C-N compound turnover is dependent on rainfall and depth, and is mediated by genomically divergent microorganisms.</title>
        <authorList>
            <person name="Diamond S."/>
            <person name="Andeer P.F."/>
            <person name="Li Z."/>
            <person name="Crits-Christoph A."/>
            <person name="Burstein D."/>
            <person name="Anantharaman K."/>
            <person name="Lane K.R."/>
            <person name="Thomas B.C."/>
            <person name="Pan C."/>
            <person name="Northen T.R."/>
            <person name="Banfield J.F."/>
        </authorList>
    </citation>
    <scope>NUCLEOTIDE SEQUENCE [LARGE SCALE GENOMIC DNA]</scope>
    <source>
        <strain evidence="2">NP_6</strain>
    </source>
</reference>
<feature type="non-terminal residue" evidence="2">
    <location>
        <position position="72"/>
    </location>
</feature>
<comment type="caution">
    <text evidence="2">The sequence shown here is derived from an EMBL/GenBank/DDBJ whole genome shotgun (WGS) entry which is preliminary data.</text>
</comment>
<dbReference type="SUPFAM" id="SSF53092">
    <property type="entry name" value="Creatinase/prolidase N-terminal domain"/>
    <property type="match status" value="1"/>
</dbReference>
<dbReference type="InterPro" id="IPR000587">
    <property type="entry name" value="Creatinase_N"/>
</dbReference>
<keyword evidence="2" id="KW-0378">Hydrolase</keyword>
<dbReference type="Gene3D" id="3.40.350.10">
    <property type="entry name" value="Creatinase/prolidase N-terminal domain"/>
    <property type="match status" value="1"/>
</dbReference>
<dbReference type="AlphaFoldDB" id="A0A537JJB6"/>
<organism evidence="2 3">
    <name type="scientific">Candidatus Segetimicrobium genomatis</name>
    <dbReference type="NCBI Taxonomy" id="2569760"/>
    <lineage>
        <taxon>Bacteria</taxon>
        <taxon>Bacillati</taxon>
        <taxon>Candidatus Sysuimicrobiota</taxon>
        <taxon>Candidatus Sysuimicrobiia</taxon>
        <taxon>Candidatus Sysuimicrobiales</taxon>
        <taxon>Candidatus Segetimicrobiaceae</taxon>
        <taxon>Candidatus Segetimicrobium</taxon>
    </lineage>
</organism>
<evidence type="ECO:0000259" key="1">
    <source>
        <dbReference type="Pfam" id="PF01321"/>
    </source>
</evidence>
<dbReference type="EMBL" id="VBAN01000099">
    <property type="protein sequence ID" value="TMI83647.1"/>
    <property type="molecule type" value="Genomic_DNA"/>
</dbReference>
<proteinExistence type="predicted"/>
<evidence type="ECO:0000313" key="2">
    <source>
        <dbReference type="EMBL" id="TMI83647.1"/>
    </source>
</evidence>
<dbReference type="GO" id="GO:0004177">
    <property type="term" value="F:aminopeptidase activity"/>
    <property type="evidence" value="ECO:0007669"/>
    <property type="project" value="UniProtKB-KW"/>
</dbReference>
<name>A0A537JJB6_9BACT</name>
<dbReference type="Proteomes" id="UP000318093">
    <property type="component" value="Unassembled WGS sequence"/>
</dbReference>